<accession>A0A380KB35</accession>
<dbReference type="Proteomes" id="UP000254924">
    <property type="component" value="Unassembled WGS sequence"/>
</dbReference>
<dbReference type="PROSITE" id="PS00653">
    <property type="entry name" value="GLYCOSYL_HYDROL_F1_2"/>
    <property type="match status" value="1"/>
</dbReference>
<dbReference type="PRINTS" id="PR00131">
    <property type="entry name" value="GLHYDRLASE1"/>
</dbReference>
<keyword evidence="3" id="KW-1185">Reference proteome</keyword>
<name>A0A380KB35_9STRE</name>
<evidence type="ECO:0000313" key="2">
    <source>
        <dbReference type="EMBL" id="SUN62151.1"/>
    </source>
</evidence>
<dbReference type="EC" id="3.2.1.86" evidence="2"/>
<dbReference type="EMBL" id="UHFN01000007">
    <property type="protein sequence ID" value="SUN62151.1"/>
    <property type="molecule type" value="Genomic_DNA"/>
</dbReference>
<keyword evidence="2" id="KW-0378">Hydrolase</keyword>
<dbReference type="PANTHER" id="PTHR10353:SF296">
    <property type="entry name" value="6-PHOSPHO-BETA-GLUCOSIDASE"/>
    <property type="match status" value="1"/>
</dbReference>
<dbReference type="GO" id="GO:0016052">
    <property type="term" value="P:carbohydrate catabolic process"/>
    <property type="evidence" value="ECO:0007669"/>
    <property type="project" value="TreeGrafter"/>
</dbReference>
<reference evidence="2 3" key="1">
    <citation type="submission" date="2018-06" db="EMBL/GenBank/DDBJ databases">
        <authorList>
            <consortium name="Pathogen Informatics"/>
            <person name="Doyle S."/>
        </authorList>
    </citation>
    <scope>NUCLEOTIDE SEQUENCE [LARGE SCALE GENOMIC DNA]</scope>
    <source>
        <strain evidence="2 3">NCTC12224</strain>
    </source>
</reference>
<dbReference type="Pfam" id="PF00232">
    <property type="entry name" value="Glyco_hydro_1"/>
    <property type="match status" value="2"/>
</dbReference>
<proteinExistence type="inferred from homology"/>
<dbReference type="PANTHER" id="PTHR10353">
    <property type="entry name" value="GLYCOSYL HYDROLASE"/>
    <property type="match status" value="1"/>
</dbReference>
<dbReference type="Gene3D" id="3.20.20.80">
    <property type="entry name" value="Glycosidases"/>
    <property type="match status" value="1"/>
</dbReference>
<dbReference type="InterPro" id="IPR017853">
    <property type="entry name" value="GH"/>
</dbReference>
<evidence type="ECO:0000313" key="3">
    <source>
        <dbReference type="Proteomes" id="UP000254924"/>
    </source>
</evidence>
<dbReference type="GO" id="GO:0005829">
    <property type="term" value="C:cytosol"/>
    <property type="evidence" value="ECO:0007669"/>
    <property type="project" value="TreeGrafter"/>
</dbReference>
<comment type="similarity">
    <text evidence="1">Belongs to the glycosyl hydrolase 1 family.</text>
</comment>
<evidence type="ECO:0000256" key="1">
    <source>
        <dbReference type="RuleBase" id="RU003690"/>
    </source>
</evidence>
<dbReference type="AlphaFoldDB" id="A0A380KB35"/>
<organism evidence="2 3">
    <name type="scientific">Streptococcus hyointestinalis</name>
    <dbReference type="NCBI Taxonomy" id="1337"/>
    <lineage>
        <taxon>Bacteria</taxon>
        <taxon>Bacillati</taxon>
        <taxon>Bacillota</taxon>
        <taxon>Bacilli</taxon>
        <taxon>Lactobacillales</taxon>
        <taxon>Streptococcaceae</taxon>
        <taxon>Streptococcus</taxon>
    </lineage>
</organism>
<dbReference type="InterPro" id="IPR001360">
    <property type="entry name" value="Glyco_hydro_1"/>
</dbReference>
<dbReference type="GO" id="GO:0008706">
    <property type="term" value="F:6-phospho-beta-glucosidase activity"/>
    <property type="evidence" value="ECO:0007669"/>
    <property type="project" value="UniProtKB-EC"/>
</dbReference>
<sequence length="500" mass="57488">MKAVNTMTRQFPKNFLWGGAIAANQAEGAWNEDGRGMAKTDVTTGGSVDSPRYVTYIDKDGNPGKAPAMGHNGVIPEGAHYAVLEDEYYPNHLGVDFYHHYKEDIALLAEMGFKVFRLSISWSRIFPNGDEKEPNQKGLDFYRRVFEECHKHGIESLVSIWHFDTPLYLEEHYGGWNNRKLIDFYVHYAETIFKEYRDLVTYWLTFNEINNTVMFLDMFGGQGDDKAFQEGYQQLHYQFVASARAVKLGHEINPNFQIGNMICGITFYPATCDPHDVLANRHKWEQGIYYCGDVQVKGKYPTFSKRLWKEHDVHLDITEQDEKDLAEGTVDMYTFSYYMSNNVTTHTGVEQVSGNFSTGAKNPYLTYSDWGWGLDPIGLQYYLEKMYDRYELPMMVVENGLGAFDTVEEDGSIHDQYRIDYYRPHIEAMAAAIENGVDLRGYTTWGCIDLVSAGTGEIRKRYGFIYVDVDDKGQGSLERTPKDSFYWYKKVIASNGRDLD</sequence>
<dbReference type="InterPro" id="IPR033132">
    <property type="entry name" value="GH_1_N_CS"/>
</dbReference>
<keyword evidence="2" id="KW-0326">Glycosidase</keyword>
<protein>
    <submittedName>
        <fullName evidence="2">6-phospho-beta-glucosidase</fullName>
        <ecNumber evidence="2">3.2.1.86</ecNumber>
    </submittedName>
</protein>
<gene>
    <name evidence="2" type="primary">bglA3</name>
    <name evidence="2" type="ORF">NCTC12224_01725</name>
</gene>
<dbReference type="SUPFAM" id="SSF51445">
    <property type="entry name" value="(Trans)glycosidases"/>
    <property type="match status" value="1"/>
</dbReference>